<organism evidence="1 2">
    <name type="scientific">Flavobacterium noncentrifugens</name>
    <dbReference type="NCBI Taxonomy" id="1128970"/>
    <lineage>
        <taxon>Bacteria</taxon>
        <taxon>Pseudomonadati</taxon>
        <taxon>Bacteroidota</taxon>
        <taxon>Flavobacteriia</taxon>
        <taxon>Flavobacteriales</taxon>
        <taxon>Flavobacteriaceae</taxon>
        <taxon>Flavobacterium</taxon>
    </lineage>
</organism>
<name>A0A1G8ZJS7_9FLAO</name>
<dbReference type="AlphaFoldDB" id="A0A1G8ZJS7"/>
<accession>A0A1G8ZJS7</accession>
<gene>
    <name evidence="1" type="ORF">SAMN04487935_2629</name>
</gene>
<evidence type="ECO:0000313" key="2">
    <source>
        <dbReference type="Proteomes" id="UP000199580"/>
    </source>
</evidence>
<proteinExistence type="predicted"/>
<dbReference type="EMBL" id="FNEZ01000004">
    <property type="protein sequence ID" value="SDK15291.1"/>
    <property type="molecule type" value="Genomic_DNA"/>
</dbReference>
<keyword evidence="2" id="KW-1185">Reference proteome</keyword>
<dbReference type="RefSeq" id="WP_091396355.1">
    <property type="nucleotide sequence ID" value="NZ_BKAI01000019.1"/>
</dbReference>
<sequence>MSFIATIDISTFIWCEQDFNANKNKYIILKNLAPNIYTQIRELNLPVLLRNELYTSIMDEFPYKMVKEIGYDFQKLTLEFLTDTFSNWILYTDNSDNSITSNPAIIKPHFSGSIQAETQSQIGHLFHNNQNPEHKFLAYNYFYAQNSNLVVNRQNNDVVIDTLRYNSEEEIIKFFEDYKLRFEHNSKHTRKLRYSSDGEKISPFTCFHQPNGTEKAEKLFKEATLHDGKYFNFDLENNVYVRFLKTYVDRPVYHGHDLSDENQDVPDKVRKKINKNGRVF</sequence>
<protein>
    <submittedName>
        <fullName evidence="1">Uncharacterized protein</fullName>
    </submittedName>
</protein>
<dbReference type="STRING" id="1128970.SAMN04487935_2629"/>
<reference evidence="1 2" key="1">
    <citation type="submission" date="2016-10" db="EMBL/GenBank/DDBJ databases">
        <authorList>
            <person name="de Groot N.N."/>
        </authorList>
    </citation>
    <scope>NUCLEOTIDE SEQUENCE [LARGE SCALE GENOMIC DNA]</scope>
    <source>
        <strain evidence="1 2">CGMCC 1.10076</strain>
    </source>
</reference>
<evidence type="ECO:0000313" key="1">
    <source>
        <dbReference type="EMBL" id="SDK15291.1"/>
    </source>
</evidence>
<dbReference type="Proteomes" id="UP000199580">
    <property type="component" value="Unassembled WGS sequence"/>
</dbReference>